<dbReference type="PANTHER" id="PTHR12302:SF3">
    <property type="entry name" value="SERINE_THREONINE-PROTEIN KINASE 31"/>
    <property type="match status" value="1"/>
</dbReference>
<dbReference type="Pfam" id="PF00565">
    <property type="entry name" value="SNase"/>
    <property type="match status" value="1"/>
</dbReference>
<comment type="caution">
    <text evidence="5">The sequence shown here is derived from an EMBL/GenBank/DDBJ whole genome shotgun (WGS) entry which is preliminary data.</text>
</comment>
<dbReference type="PROSITE" id="PS50830">
    <property type="entry name" value="TNASE_3"/>
    <property type="match status" value="1"/>
</dbReference>
<name>A0A2T8T161_SALER</name>
<evidence type="ECO:0000256" key="1">
    <source>
        <dbReference type="ARBA" id="ARBA00022722"/>
    </source>
</evidence>
<evidence type="ECO:0000259" key="4">
    <source>
        <dbReference type="PROSITE" id="PS50830"/>
    </source>
</evidence>
<keyword evidence="2" id="KW-0255">Endonuclease</keyword>
<dbReference type="SUPFAM" id="SSF50199">
    <property type="entry name" value="Staphylococcal nuclease"/>
    <property type="match status" value="1"/>
</dbReference>
<dbReference type="PANTHER" id="PTHR12302">
    <property type="entry name" value="EBNA2 BINDING PROTEIN P100"/>
    <property type="match status" value="1"/>
</dbReference>
<gene>
    <name evidence="5" type="ORF">C4860_18765</name>
</gene>
<dbReference type="InterPro" id="IPR016071">
    <property type="entry name" value="Staphylococal_nuclease_OB-fold"/>
</dbReference>
<evidence type="ECO:0000256" key="3">
    <source>
        <dbReference type="ARBA" id="ARBA00022801"/>
    </source>
</evidence>
<dbReference type="Proteomes" id="UP000245912">
    <property type="component" value="Unassembled WGS sequence"/>
</dbReference>
<proteinExistence type="predicted"/>
<dbReference type="RefSeq" id="WP_077957023.1">
    <property type="nucleotide sequence ID" value="NZ_CP075139.1"/>
</dbReference>
<evidence type="ECO:0000313" key="6">
    <source>
        <dbReference type="Proteomes" id="UP000245912"/>
    </source>
</evidence>
<dbReference type="SMART" id="SM00318">
    <property type="entry name" value="SNc"/>
    <property type="match status" value="1"/>
</dbReference>
<dbReference type="GO" id="GO:0004519">
    <property type="term" value="F:endonuclease activity"/>
    <property type="evidence" value="ECO:0007669"/>
    <property type="project" value="UniProtKB-KW"/>
</dbReference>
<feature type="domain" description="TNase-like" evidence="4">
    <location>
        <begin position="28"/>
        <end position="151"/>
    </location>
</feature>
<accession>A0A2T8T161</accession>
<dbReference type="GO" id="GO:0016787">
    <property type="term" value="F:hydrolase activity"/>
    <property type="evidence" value="ECO:0007669"/>
    <property type="project" value="UniProtKB-KW"/>
</dbReference>
<evidence type="ECO:0000313" key="5">
    <source>
        <dbReference type="EMBL" id="PVI95425.1"/>
    </source>
</evidence>
<dbReference type="EMBL" id="QDLQ01000014">
    <property type="protein sequence ID" value="PVI95425.1"/>
    <property type="molecule type" value="Genomic_DNA"/>
</dbReference>
<dbReference type="InterPro" id="IPR035437">
    <property type="entry name" value="SNase_OB-fold_sf"/>
</dbReference>
<dbReference type="AlphaFoldDB" id="A0A2T8T161"/>
<evidence type="ECO:0000256" key="2">
    <source>
        <dbReference type="ARBA" id="ARBA00022759"/>
    </source>
</evidence>
<keyword evidence="1" id="KW-0540">Nuclease</keyword>
<keyword evidence="3" id="KW-0378">Hydrolase</keyword>
<protein>
    <submittedName>
        <fullName evidence="5">Chromosome partitioning protein ParB</fullName>
    </submittedName>
</protein>
<dbReference type="Gene3D" id="2.40.50.90">
    <property type="match status" value="1"/>
</dbReference>
<dbReference type="PROSITE" id="PS01123">
    <property type="entry name" value="TNASE_1"/>
    <property type="match status" value="1"/>
</dbReference>
<sequence>MNTTQTMLINYRISAFFVLILVTFSVQADIDGLVVRVLDGDTIEVVHDNGEKSRIRLTGIDAPEKKQPFVQRSRQSLSELVSQKHVYITGHEFDRYNRLLGTVWSGRTDINAAQIHRGMAWAYRFKGQISNSEYGILENESKTNRTGLWSASSQTEPWIWRKNQKE</sequence>
<organism evidence="5 6">
    <name type="scientific">Salmonella enterica</name>
    <name type="common">Salmonella choleraesuis</name>
    <dbReference type="NCBI Taxonomy" id="28901"/>
    <lineage>
        <taxon>Bacteria</taxon>
        <taxon>Pseudomonadati</taxon>
        <taxon>Pseudomonadota</taxon>
        <taxon>Gammaproteobacteria</taxon>
        <taxon>Enterobacterales</taxon>
        <taxon>Enterobacteriaceae</taxon>
        <taxon>Salmonella</taxon>
    </lineage>
</organism>
<dbReference type="InterPro" id="IPR002071">
    <property type="entry name" value="Thermonucl_AS"/>
</dbReference>
<reference evidence="5 6" key="1">
    <citation type="submission" date="2018-04" db="EMBL/GenBank/DDBJ databases">
        <title>Serotype diversity and antimicrobial resistance among Salmonella enterica isolated from patients at an equine referral hospital.</title>
        <authorList>
            <person name="Leon I.M."/>
            <person name="Lawhon S.D."/>
            <person name="Norman K.N."/>
            <person name="Threadgill D.S."/>
            <person name="Ohta N."/>
            <person name="Vinasco J."/>
            <person name="Scott H.M."/>
        </authorList>
    </citation>
    <scope>NUCLEOTIDE SEQUENCE [LARGE SCALE GENOMIC DNA]</scope>
    <source>
        <strain evidence="5 6">235</strain>
    </source>
</reference>
<dbReference type="GO" id="GO:0003676">
    <property type="term" value="F:nucleic acid binding"/>
    <property type="evidence" value="ECO:0007669"/>
    <property type="project" value="InterPro"/>
</dbReference>